<gene>
    <name evidence="2" type="ORF">CYMTET_8149</name>
</gene>
<accession>A0AAE0LGA5</accession>
<feature type="compositionally biased region" description="Low complexity" evidence="1">
    <location>
        <begin position="232"/>
        <end position="254"/>
    </location>
</feature>
<protein>
    <recommendedName>
        <fullName evidence="4">Glycosyltransferase</fullName>
    </recommendedName>
</protein>
<evidence type="ECO:0008006" key="4">
    <source>
        <dbReference type="Google" id="ProtNLM"/>
    </source>
</evidence>
<dbReference type="EMBL" id="LGRX02002460">
    <property type="protein sequence ID" value="KAK3284193.1"/>
    <property type="molecule type" value="Genomic_DNA"/>
</dbReference>
<reference evidence="2 3" key="1">
    <citation type="journal article" date="2015" name="Genome Biol. Evol.">
        <title>Comparative Genomics of a Bacterivorous Green Alga Reveals Evolutionary Causalities and Consequences of Phago-Mixotrophic Mode of Nutrition.</title>
        <authorList>
            <person name="Burns J.A."/>
            <person name="Paasch A."/>
            <person name="Narechania A."/>
            <person name="Kim E."/>
        </authorList>
    </citation>
    <scope>NUCLEOTIDE SEQUENCE [LARGE SCALE GENOMIC DNA]</scope>
    <source>
        <strain evidence="2 3">PLY_AMNH</strain>
    </source>
</reference>
<comment type="caution">
    <text evidence="2">The sequence shown here is derived from an EMBL/GenBank/DDBJ whole genome shotgun (WGS) entry which is preliminary data.</text>
</comment>
<keyword evidence="3" id="KW-1185">Reference proteome</keyword>
<evidence type="ECO:0000256" key="1">
    <source>
        <dbReference type="SAM" id="MobiDB-lite"/>
    </source>
</evidence>
<feature type="region of interest" description="Disordered" evidence="1">
    <location>
        <begin position="199"/>
        <end position="277"/>
    </location>
</feature>
<dbReference type="Proteomes" id="UP001190700">
    <property type="component" value="Unassembled WGS sequence"/>
</dbReference>
<sequence>MNLRLLFFGVTHVLQVFSRRPPSFVHDEFRLQQAISHGADASDGFTRRLLYSSRGLNRANRARAAQVNKDNLSSDLVIQKSHAQAVGGNKNKIKLPAGHPGLQLASVQGISTRNGEEIARGLDPDKGTTGKGHAYYEFLKTGHQPNKAQASTSYLKHIQAMQDNPAAVALWHKRVDQHAKKQTTGDRGAQAYHKSQPLYHGFKLGNSSSGSAAKGTGPVHTKSPENMVAVRAAASQAASSASKPSTKATTSTKSGNLQGVKAPAKDSAAKSPSKAPSVANILPSLSRQPSLQAELPSFVFPEEGHRYFGHNVLGLNISIQESINQGCLDGWSKGNMQIEIIFEAKLQPKMKRWIQFQMEQLASGWFTRSYIYKLTKASQLWSFSPRDVDQLQQMTGRDVVYVPLWHTLDRSFLDPGFREQAEGMYGSDETKTVFLGSINPRRGEICSRVKETVRSRVPVCLDLWGEYAVGAYRWSQAVFSMNFYPNSSLEVHRLNPILALERPVISTRSGDAALNRIYEQQAGVIFVDTVEEIPEELLKLLGDQRRIRQLRRRAEAFIRKSVADLGPLCSALQALVRTANEENW</sequence>
<dbReference type="AlphaFoldDB" id="A0AAE0LGA5"/>
<organism evidence="2 3">
    <name type="scientific">Cymbomonas tetramitiformis</name>
    <dbReference type="NCBI Taxonomy" id="36881"/>
    <lineage>
        <taxon>Eukaryota</taxon>
        <taxon>Viridiplantae</taxon>
        <taxon>Chlorophyta</taxon>
        <taxon>Pyramimonadophyceae</taxon>
        <taxon>Pyramimonadales</taxon>
        <taxon>Pyramimonadaceae</taxon>
        <taxon>Cymbomonas</taxon>
    </lineage>
</organism>
<evidence type="ECO:0000313" key="3">
    <source>
        <dbReference type="Proteomes" id="UP001190700"/>
    </source>
</evidence>
<name>A0AAE0LGA5_9CHLO</name>
<proteinExistence type="predicted"/>
<evidence type="ECO:0000313" key="2">
    <source>
        <dbReference type="EMBL" id="KAK3284193.1"/>
    </source>
</evidence>